<evidence type="ECO:0000313" key="2">
    <source>
        <dbReference type="EMBL" id="BES96781.1"/>
    </source>
</evidence>
<dbReference type="SMART" id="SM00696">
    <property type="entry name" value="DM9"/>
    <property type="match status" value="2"/>
</dbReference>
<dbReference type="Pfam" id="PF11901">
    <property type="entry name" value="DM9"/>
    <property type="match status" value="1"/>
</dbReference>
<feature type="compositionally biased region" description="Pro residues" evidence="1">
    <location>
        <begin position="1"/>
        <end position="21"/>
    </location>
</feature>
<evidence type="ECO:0000256" key="1">
    <source>
        <dbReference type="SAM" id="MobiDB-lite"/>
    </source>
</evidence>
<protein>
    <submittedName>
        <fullName evidence="2">Uncharacterized protein</fullName>
    </submittedName>
</protein>
<reference evidence="2 3" key="1">
    <citation type="submission" date="2023-09" db="EMBL/GenBank/DDBJ databases">
        <title>Nesidiocoris tenuis whole genome shotgun sequence.</title>
        <authorList>
            <person name="Shibata T."/>
            <person name="Shimoda M."/>
            <person name="Kobayashi T."/>
            <person name="Uehara T."/>
        </authorList>
    </citation>
    <scope>NUCLEOTIDE SEQUENCE [LARGE SCALE GENOMIC DNA]</scope>
    <source>
        <strain evidence="2 3">Japan</strain>
    </source>
</reference>
<dbReference type="EMBL" id="AP028915">
    <property type="protein sequence ID" value="BES96781.1"/>
    <property type="molecule type" value="Genomic_DNA"/>
</dbReference>
<gene>
    <name evidence="2" type="ORF">NTJ_09594</name>
</gene>
<dbReference type="Proteomes" id="UP001307889">
    <property type="component" value="Chromosome 7"/>
</dbReference>
<accession>A0ABN7B0U6</accession>
<evidence type="ECO:0000313" key="3">
    <source>
        <dbReference type="Proteomes" id="UP001307889"/>
    </source>
</evidence>
<dbReference type="PANTHER" id="PTHR31649:SF1">
    <property type="entry name" value="FARNESOIC ACID O-METHYL TRANSFERASE DOMAIN-CONTAINING PROTEIN"/>
    <property type="match status" value="1"/>
</dbReference>
<name>A0ABN7B0U6_9HEMI</name>
<proteinExistence type="predicted"/>
<dbReference type="PANTHER" id="PTHR31649">
    <property type="entry name" value="AGAP009604-PA"/>
    <property type="match status" value="1"/>
</dbReference>
<organism evidence="2 3">
    <name type="scientific">Nesidiocoris tenuis</name>
    <dbReference type="NCBI Taxonomy" id="355587"/>
    <lineage>
        <taxon>Eukaryota</taxon>
        <taxon>Metazoa</taxon>
        <taxon>Ecdysozoa</taxon>
        <taxon>Arthropoda</taxon>
        <taxon>Hexapoda</taxon>
        <taxon>Insecta</taxon>
        <taxon>Pterygota</taxon>
        <taxon>Neoptera</taxon>
        <taxon>Paraneoptera</taxon>
        <taxon>Hemiptera</taxon>
        <taxon>Heteroptera</taxon>
        <taxon>Panheteroptera</taxon>
        <taxon>Cimicomorpha</taxon>
        <taxon>Miridae</taxon>
        <taxon>Dicyphina</taxon>
        <taxon>Nesidiocoris</taxon>
    </lineage>
</organism>
<keyword evidence="3" id="KW-1185">Reference proteome</keyword>
<feature type="compositionally biased region" description="Low complexity" evidence="1">
    <location>
        <begin position="36"/>
        <end position="45"/>
    </location>
</feature>
<feature type="region of interest" description="Disordered" evidence="1">
    <location>
        <begin position="1"/>
        <end position="45"/>
    </location>
</feature>
<dbReference type="InterPro" id="IPR006616">
    <property type="entry name" value="DM9_repeat"/>
</dbReference>
<sequence>MSGWNPPPPWSWGPGQPPPGSSPWGGRPPTAADVKPYPSSQAYPSQPACPSWNPPPWSWAPPSHCYGSFNWVQSWGGNVPPGAVHAGQDLDGGPIYVGRAYHQGDLLPAKICPSHRCAFVSHGGRQVEEHTYEVLVSDHVAWRWARNGEVPSEAIRVGHTVSGESLYMGRTMFEGTMTPGKVHPSHGCLYIAWSGEELKFHEYEIMVLN</sequence>